<dbReference type="EMBL" id="UYRV01000391">
    <property type="protein sequence ID" value="VDK44273.1"/>
    <property type="molecule type" value="Genomic_DNA"/>
</dbReference>
<keyword evidence="3" id="KW-1185">Reference proteome</keyword>
<evidence type="ECO:0000256" key="1">
    <source>
        <dbReference type="SAM" id="MobiDB-lite"/>
    </source>
</evidence>
<protein>
    <submittedName>
        <fullName evidence="2">Uncharacterized protein</fullName>
    </submittedName>
</protein>
<organism evidence="2 3">
    <name type="scientific">Cylicostephanus goldi</name>
    <name type="common">Nematode worm</name>
    <dbReference type="NCBI Taxonomy" id="71465"/>
    <lineage>
        <taxon>Eukaryota</taxon>
        <taxon>Metazoa</taxon>
        <taxon>Ecdysozoa</taxon>
        <taxon>Nematoda</taxon>
        <taxon>Chromadorea</taxon>
        <taxon>Rhabditida</taxon>
        <taxon>Rhabditina</taxon>
        <taxon>Rhabditomorpha</taxon>
        <taxon>Strongyloidea</taxon>
        <taxon>Strongylidae</taxon>
        <taxon>Cylicostephanus</taxon>
    </lineage>
</organism>
<feature type="compositionally biased region" description="Polar residues" evidence="1">
    <location>
        <begin position="322"/>
        <end position="361"/>
    </location>
</feature>
<feature type="compositionally biased region" description="Polar residues" evidence="1">
    <location>
        <begin position="465"/>
        <end position="494"/>
    </location>
</feature>
<name>A0A3P6QNI7_CYLGO</name>
<feature type="region of interest" description="Disordered" evidence="1">
    <location>
        <begin position="449"/>
        <end position="581"/>
    </location>
</feature>
<dbReference type="OrthoDB" id="5877748at2759"/>
<dbReference type="Proteomes" id="UP000271889">
    <property type="component" value="Unassembled WGS sequence"/>
</dbReference>
<accession>A0A3P6QNI7</accession>
<feature type="non-terminal residue" evidence="2">
    <location>
        <position position="1"/>
    </location>
</feature>
<evidence type="ECO:0000313" key="2">
    <source>
        <dbReference type="EMBL" id="VDK44273.1"/>
    </source>
</evidence>
<gene>
    <name evidence="2" type="ORF">CGOC_LOCUS299</name>
</gene>
<feature type="region of interest" description="Disordered" evidence="1">
    <location>
        <begin position="313"/>
        <end position="389"/>
    </location>
</feature>
<feature type="region of interest" description="Disordered" evidence="1">
    <location>
        <begin position="648"/>
        <end position="672"/>
    </location>
</feature>
<evidence type="ECO:0000313" key="3">
    <source>
        <dbReference type="Proteomes" id="UP000271889"/>
    </source>
</evidence>
<sequence>GSNPRLPPFAFSGDEQHDGIRSVNELESIQSVTTTSPTTAFEDARVADSLAEMDRLEAGQKQGTSWQSTGAIAGAQVPPMERVEESVDTVIELGPTSTVAPSQAPSVTESLDPIAEYNRKIVELARRRRLLKEQGYKEYKKIMFKSGRNIVPVRLFFDTDPHPEMLLEEPFKRSITSPAETDKNTKMVASAEKTFDGAAATKNQLQTTSKQALLLSPESPAPSTVAITKKGSVPVTEQILITGVTKGVEDIDGSGWPPTTTIGSVLDAQEELLTAGLHTGEVGKTTQALTLKPKPIVSGEVVESGVTAFEANPPATKKFRGTASSETNPTSFSGSESSARPGTSLSTSEAFDLTSANTDVNISRDNEEQLTNVATGPVSSKGSTSSPSMTTAIKTIPVAVSQAKIDSEVTTALQGGFDERSSSSIDITSTTLNMKSPVDITTDAEKTFESLKSKSGTKAPKKSGTKTSASDSLSQISGSEQSTKITTGAISTDGESSESERGSQLASESQSLEAGANSPTSAEGTSSDFATSAMHSATFDGKSSTLDTDAPSTFDSITSDLAANPQTTSDSQSSVTLTNPATFESEITSDIVNTEIHSPTTLDAVSTDITADAQSSLGTLSSELVPTDEPTTFPEDITRFGKMIEVRPSPSSQKVEEPLEMIALPREESKFT</sequence>
<dbReference type="AlphaFoldDB" id="A0A3P6QNI7"/>
<proteinExistence type="predicted"/>
<reference evidence="2 3" key="1">
    <citation type="submission" date="2018-11" db="EMBL/GenBank/DDBJ databases">
        <authorList>
            <consortium name="Pathogen Informatics"/>
        </authorList>
    </citation>
    <scope>NUCLEOTIDE SEQUENCE [LARGE SCALE GENOMIC DNA]</scope>
</reference>
<feature type="compositionally biased region" description="Low complexity" evidence="1">
    <location>
        <begin position="375"/>
        <end position="389"/>
    </location>
</feature>
<feature type="compositionally biased region" description="Polar residues" evidence="1">
    <location>
        <begin position="502"/>
        <end position="581"/>
    </location>
</feature>